<dbReference type="InterPro" id="IPR012675">
    <property type="entry name" value="Beta-grasp_dom_sf"/>
</dbReference>
<keyword evidence="5" id="KW-0408">Iron</keyword>
<evidence type="ECO:0000259" key="7">
    <source>
        <dbReference type="PROSITE" id="PS51085"/>
    </source>
</evidence>
<evidence type="ECO:0000256" key="5">
    <source>
        <dbReference type="ARBA" id="ARBA00023004"/>
    </source>
</evidence>
<dbReference type="Pfam" id="PF00175">
    <property type="entry name" value="NAD_binding_1"/>
    <property type="match status" value="1"/>
</dbReference>
<dbReference type="GO" id="GO:0016491">
    <property type="term" value="F:oxidoreductase activity"/>
    <property type="evidence" value="ECO:0007669"/>
    <property type="project" value="UniProtKB-KW"/>
</dbReference>
<dbReference type="PANTHER" id="PTHR47354:SF1">
    <property type="entry name" value="CARNITINE MONOOXYGENASE REDUCTASE SUBUNIT"/>
    <property type="match status" value="1"/>
</dbReference>
<organism evidence="9 10">
    <name type="scientific">Noviherbaspirillum sedimenti</name>
    <dbReference type="NCBI Taxonomy" id="2320865"/>
    <lineage>
        <taxon>Bacteria</taxon>
        <taxon>Pseudomonadati</taxon>
        <taxon>Pseudomonadota</taxon>
        <taxon>Betaproteobacteria</taxon>
        <taxon>Burkholderiales</taxon>
        <taxon>Oxalobacteraceae</taxon>
        <taxon>Noviherbaspirillum</taxon>
    </lineage>
</organism>
<feature type="domain" description="FAD-binding FR-type" evidence="8">
    <location>
        <begin position="1"/>
        <end position="101"/>
    </location>
</feature>
<dbReference type="SUPFAM" id="SSF54292">
    <property type="entry name" value="2Fe-2S ferredoxin-like"/>
    <property type="match status" value="1"/>
</dbReference>
<dbReference type="Pfam" id="PF00111">
    <property type="entry name" value="Fer2"/>
    <property type="match status" value="1"/>
</dbReference>
<dbReference type="SUPFAM" id="SSF63380">
    <property type="entry name" value="Riboflavin synthase domain-like"/>
    <property type="match status" value="1"/>
</dbReference>
<dbReference type="OrthoDB" id="544091at2"/>
<dbReference type="RefSeq" id="WP_119787808.1">
    <property type="nucleotide sequence ID" value="NZ_QYUQ01000002.1"/>
</dbReference>
<protein>
    <submittedName>
        <fullName evidence="9">Oxidoreductase</fullName>
    </submittedName>
</protein>
<proteinExistence type="predicted"/>
<dbReference type="PANTHER" id="PTHR47354">
    <property type="entry name" value="NADH OXIDOREDUCTASE HCR"/>
    <property type="match status" value="1"/>
</dbReference>
<evidence type="ECO:0000313" key="10">
    <source>
        <dbReference type="Proteomes" id="UP000266327"/>
    </source>
</evidence>
<evidence type="ECO:0000256" key="2">
    <source>
        <dbReference type="ARBA" id="ARBA00022714"/>
    </source>
</evidence>
<dbReference type="AlphaFoldDB" id="A0A3A3GCE3"/>
<evidence type="ECO:0000256" key="1">
    <source>
        <dbReference type="ARBA" id="ARBA00022630"/>
    </source>
</evidence>
<dbReference type="InterPro" id="IPR017927">
    <property type="entry name" value="FAD-bd_FR_type"/>
</dbReference>
<dbReference type="GO" id="GO:0051537">
    <property type="term" value="F:2 iron, 2 sulfur cluster binding"/>
    <property type="evidence" value="ECO:0007669"/>
    <property type="project" value="UniProtKB-KW"/>
</dbReference>
<evidence type="ECO:0000256" key="3">
    <source>
        <dbReference type="ARBA" id="ARBA00022723"/>
    </source>
</evidence>
<keyword evidence="6" id="KW-0411">Iron-sulfur</keyword>
<evidence type="ECO:0000259" key="8">
    <source>
        <dbReference type="PROSITE" id="PS51384"/>
    </source>
</evidence>
<dbReference type="Proteomes" id="UP000266327">
    <property type="component" value="Unassembled WGS sequence"/>
</dbReference>
<evidence type="ECO:0000256" key="6">
    <source>
        <dbReference type="ARBA" id="ARBA00023014"/>
    </source>
</evidence>
<keyword evidence="2" id="KW-0001">2Fe-2S</keyword>
<dbReference type="Gene3D" id="3.10.20.30">
    <property type="match status" value="1"/>
</dbReference>
<dbReference type="InterPro" id="IPR039261">
    <property type="entry name" value="FNR_nucleotide-bd"/>
</dbReference>
<dbReference type="InterPro" id="IPR017938">
    <property type="entry name" value="Riboflavin_synthase-like_b-brl"/>
</dbReference>
<dbReference type="CDD" id="cd06185">
    <property type="entry name" value="PDR_like"/>
    <property type="match status" value="1"/>
</dbReference>
<dbReference type="PROSITE" id="PS51384">
    <property type="entry name" value="FAD_FR"/>
    <property type="match status" value="1"/>
</dbReference>
<dbReference type="InterPro" id="IPR006058">
    <property type="entry name" value="2Fe2S_fd_BS"/>
</dbReference>
<gene>
    <name evidence="9" type="ORF">D3878_09855</name>
</gene>
<dbReference type="EMBL" id="QYUQ01000002">
    <property type="protein sequence ID" value="RJG04332.1"/>
    <property type="molecule type" value="Genomic_DNA"/>
</dbReference>
<dbReference type="PRINTS" id="PR00409">
    <property type="entry name" value="PHDIOXRDTASE"/>
</dbReference>
<dbReference type="Gene3D" id="3.40.50.80">
    <property type="entry name" value="Nucleotide-binding domain of ferredoxin-NADP reductase (FNR) module"/>
    <property type="match status" value="1"/>
</dbReference>
<dbReference type="PROSITE" id="PS51085">
    <property type="entry name" value="2FE2S_FER_2"/>
    <property type="match status" value="1"/>
</dbReference>
<keyword evidence="3" id="KW-0479">Metal-binding</keyword>
<dbReference type="InterPro" id="IPR036010">
    <property type="entry name" value="2Fe-2S_ferredoxin-like_sf"/>
</dbReference>
<dbReference type="InterPro" id="IPR001041">
    <property type="entry name" value="2Fe-2S_ferredoxin-type"/>
</dbReference>
<keyword evidence="4" id="KW-0560">Oxidoreductase</keyword>
<comment type="caution">
    <text evidence="9">The sequence shown here is derived from an EMBL/GenBank/DDBJ whole genome shotgun (WGS) entry which is preliminary data.</text>
</comment>
<dbReference type="InterPro" id="IPR050415">
    <property type="entry name" value="MRET"/>
</dbReference>
<dbReference type="InterPro" id="IPR001433">
    <property type="entry name" value="OxRdtase_FAD/NAD-bd"/>
</dbReference>
<dbReference type="PROSITE" id="PS00197">
    <property type="entry name" value="2FE2S_FER_1"/>
    <property type="match status" value="1"/>
</dbReference>
<evidence type="ECO:0000313" key="9">
    <source>
        <dbReference type="EMBL" id="RJG04332.1"/>
    </source>
</evidence>
<dbReference type="SUPFAM" id="SSF52343">
    <property type="entry name" value="Ferredoxin reductase-like, C-terminal NADP-linked domain"/>
    <property type="match status" value="1"/>
</dbReference>
<dbReference type="GO" id="GO:0046872">
    <property type="term" value="F:metal ion binding"/>
    <property type="evidence" value="ECO:0007669"/>
    <property type="project" value="UniProtKB-KW"/>
</dbReference>
<dbReference type="CDD" id="cd00207">
    <property type="entry name" value="fer2"/>
    <property type="match status" value="1"/>
</dbReference>
<sequence>MIEVVVKKKQHEAEDIVSLELARCDGGVLPPFSAGAHIDVQVGDGLLRQYSLCNHPSQQQSYLIAILRDPVSRGGSVALHDRVQQGDTLMISEPRNLFPLQHGAGRSLLMAGGIGVTPMLCMAEYLWHTGADFEMHYCARAQNRMAFYDRIRNSAFAGRVFFHVDDGADEQRLNAPELLVATAAQSGTHLYVCGPTGFMKAILTAADAAGWPGERLHREYFAAPESADPSASRAFDVKIASTGAVYTIEKDKKVTDVLAQNGISIPVGCNEGVCGTCLTRVLDGEPDHRDVCLSDAERAANDQFMPCCSRARSQLLVLDI</sequence>
<accession>A0A3A3GCE3</accession>
<name>A0A3A3GCE3_9BURK</name>
<dbReference type="Gene3D" id="2.40.30.10">
    <property type="entry name" value="Translation factors"/>
    <property type="match status" value="1"/>
</dbReference>
<keyword evidence="10" id="KW-1185">Reference proteome</keyword>
<evidence type="ECO:0000256" key="4">
    <source>
        <dbReference type="ARBA" id="ARBA00023002"/>
    </source>
</evidence>
<reference evidence="10" key="1">
    <citation type="submission" date="2018-09" db="EMBL/GenBank/DDBJ databases">
        <authorList>
            <person name="Zhu H."/>
        </authorList>
    </citation>
    <scope>NUCLEOTIDE SEQUENCE [LARGE SCALE GENOMIC DNA]</scope>
    <source>
        <strain evidence="10">K1S02-23</strain>
    </source>
</reference>
<keyword evidence="1" id="KW-0285">Flavoprotein</keyword>
<feature type="domain" description="2Fe-2S ferredoxin-type" evidence="7">
    <location>
        <begin position="235"/>
        <end position="320"/>
    </location>
</feature>